<keyword evidence="1 4" id="KW-0810">Translation regulation</keyword>
<evidence type="ECO:0000256" key="4">
    <source>
        <dbReference type="HAMAP-Rule" id="MF_00839"/>
    </source>
</evidence>
<dbReference type="InterPro" id="IPR034694">
    <property type="entry name" value="HPF_long/plastid"/>
</dbReference>
<dbReference type="HAMAP" id="MF_00839">
    <property type="entry name" value="HPF"/>
    <property type="match status" value="1"/>
</dbReference>
<comment type="similarity">
    <text evidence="4">Belongs to the HPF/YfiA ribosome-associated protein family. Long HPF subfamily.</text>
</comment>
<dbReference type="PANTHER" id="PTHR33231:SF1">
    <property type="entry name" value="30S RIBOSOMAL PROTEIN"/>
    <property type="match status" value="1"/>
</dbReference>
<proteinExistence type="inferred from homology"/>
<feature type="coiled-coil region" evidence="5">
    <location>
        <begin position="73"/>
        <end position="100"/>
    </location>
</feature>
<protein>
    <recommendedName>
        <fullName evidence="3 4">Ribosome hibernation promoting factor</fullName>
        <shortName evidence="4">HPF</shortName>
    </recommendedName>
</protein>
<accession>A0A7V5U1A6</accession>
<dbReference type="Pfam" id="PF02482">
    <property type="entry name" value="Ribosomal_S30AE"/>
    <property type="match status" value="1"/>
</dbReference>
<dbReference type="InterPro" id="IPR003489">
    <property type="entry name" value="RHF/RaiA"/>
</dbReference>
<dbReference type="GO" id="GO:0045900">
    <property type="term" value="P:negative regulation of translational elongation"/>
    <property type="evidence" value="ECO:0007669"/>
    <property type="project" value="TreeGrafter"/>
</dbReference>
<keyword evidence="5" id="KW-0175">Coiled coil</keyword>
<comment type="caution">
    <text evidence="7">The sequence shown here is derived from an EMBL/GenBank/DDBJ whole genome shotgun (WGS) entry which is preliminary data.</text>
</comment>
<reference evidence="7" key="1">
    <citation type="journal article" date="2020" name="mSystems">
        <title>Genome- and Community-Level Interaction Insights into Carbon Utilization and Element Cycling Functions of Hydrothermarchaeota in Hydrothermal Sediment.</title>
        <authorList>
            <person name="Zhou Z."/>
            <person name="Liu Y."/>
            <person name="Xu W."/>
            <person name="Pan J."/>
            <person name="Luo Z.H."/>
            <person name="Li M."/>
        </authorList>
    </citation>
    <scope>NUCLEOTIDE SEQUENCE [LARGE SCALE GENOMIC DNA]</scope>
    <source>
        <strain evidence="7">HyVt-538</strain>
    </source>
</reference>
<evidence type="ECO:0000256" key="1">
    <source>
        <dbReference type="ARBA" id="ARBA00022845"/>
    </source>
</evidence>
<dbReference type="PANTHER" id="PTHR33231">
    <property type="entry name" value="30S RIBOSOMAL PROTEIN"/>
    <property type="match status" value="1"/>
</dbReference>
<dbReference type="GO" id="GO:0043024">
    <property type="term" value="F:ribosomal small subunit binding"/>
    <property type="evidence" value="ECO:0007669"/>
    <property type="project" value="TreeGrafter"/>
</dbReference>
<dbReference type="InterPro" id="IPR050574">
    <property type="entry name" value="HPF/YfiA_ribosome-assoc"/>
</dbReference>
<evidence type="ECO:0000259" key="6">
    <source>
        <dbReference type="Pfam" id="PF16321"/>
    </source>
</evidence>
<dbReference type="NCBIfam" id="TIGR00741">
    <property type="entry name" value="yfiA"/>
    <property type="match status" value="1"/>
</dbReference>
<dbReference type="SUPFAM" id="SSF69754">
    <property type="entry name" value="Ribosome binding protein Y (YfiA homologue)"/>
    <property type="match status" value="1"/>
</dbReference>
<dbReference type="Proteomes" id="UP000885806">
    <property type="component" value="Unassembled WGS sequence"/>
</dbReference>
<dbReference type="InterPro" id="IPR032528">
    <property type="entry name" value="Ribosom_S30AE_C"/>
</dbReference>
<dbReference type="AlphaFoldDB" id="A0A7V5U1A6"/>
<dbReference type="GO" id="GO:0022627">
    <property type="term" value="C:cytosolic small ribosomal subunit"/>
    <property type="evidence" value="ECO:0007669"/>
    <property type="project" value="TreeGrafter"/>
</dbReference>
<dbReference type="Gene3D" id="3.30.505.50">
    <property type="entry name" value="Sigma 54 modulation/S30EA ribosomal protein, C-terminal domain"/>
    <property type="match status" value="1"/>
</dbReference>
<evidence type="ECO:0000256" key="3">
    <source>
        <dbReference type="ARBA" id="ARBA00041148"/>
    </source>
</evidence>
<comment type="function">
    <text evidence="4">Required for dimerization of active 70S ribosomes into 100S ribosomes in stationary phase; 100S ribosomes are translationally inactive and sometimes present during exponential growth.</text>
</comment>
<evidence type="ECO:0000256" key="5">
    <source>
        <dbReference type="SAM" id="Coils"/>
    </source>
</evidence>
<organism evidence="7">
    <name type="scientific">Hellea balneolensis</name>
    <dbReference type="NCBI Taxonomy" id="287478"/>
    <lineage>
        <taxon>Bacteria</taxon>
        <taxon>Pseudomonadati</taxon>
        <taxon>Pseudomonadota</taxon>
        <taxon>Alphaproteobacteria</taxon>
        <taxon>Maricaulales</taxon>
        <taxon>Robiginitomaculaceae</taxon>
        <taxon>Hellea</taxon>
    </lineage>
</organism>
<feature type="domain" description="Sigma 54 modulation/S30EA ribosomal protein C-terminal" evidence="6">
    <location>
        <begin position="129"/>
        <end position="182"/>
    </location>
</feature>
<comment type="subcellular location">
    <subcellularLocation>
        <location evidence="4">Cytoplasm</location>
    </subcellularLocation>
</comment>
<dbReference type="InterPro" id="IPR038416">
    <property type="entry name" value="Ribosom_S30AE_C_sf"/>
</dbReference>
<comment type="subunit">
    <text evidence="4">Interacts with 100S ribosomes.</text>
</comment>
<dbReference type="Gene3D" id="3.30.160.100">
    <property type="entry name" value="Ribosome hibernation promotion factor-like"/>
    <property type="match status" value="1"/>
</dbReference>
<evidence type="ECO:0000313" key="7">
    <source>
        <dbReference type="EMBL" id="HHI88981.1"/>
    </source>
</evidence>
<dbReference type="EMBL" id="DROP01000230">
    <property type="protein sequence ID" value="HHI88981.1"/>
    <property type="molecule type" value="Genomic_DNA"/>
</dbReference>
<dbReference type="Pfam" id="PF16321">
    <property type="entry name" value="Ribosom_S30AE_C"/>
    <property type="match status" value="1"/>
</dbReference>
<keyword evidence="4" id="KW-0963">Cytoplasm</keyword>
<gene>
    <name evidence="7" type="primary">raiA</name>
    <name evidence="4" type="synonym">hpf</name>
    <name evidence="7" type="ORF">ENK01_03420</name>
</gene>
<evidence type="ECO:0000256" key="2">
    <source>
        <dbReference type="ARBA" id="ARBA00038695"/>
    </source>
</evidence>
<comment type="subunit">
    <text evidence="2">Associates exclusively with 100S ribosomes, which are dimers of 70S ribosomes.</text>
</comment>
<name>A0A7V5U1A6_9PROT</name>
<sequence length="191" mass="21152">MQIHIVSKGIDVSPALSDRIKDRLEEMMDKYIHRDGEAHVSISKEGSGFHTVISAHLPSGATMQAQGQAQDAYVAADEALDHMEKRLRRYKRRLKDHQAEQKAQAMAMYILQNPVKETEDEDEDTPIAEPLVIAEKATEIRTMTVSMASLELGLTDSSAVVFNNAAHGGLNVVFKRADGNIGWIDPQRQTG</sequence>
<dbReference type="CDD" id="cd00552">
    <property type="entry name" value="RaiA"/>
    <property type="match status" value="1"/>
</dbReference>
<dbReference type="InterPro" id="IPR036567">
    <property type="entry name" value="RHF-like"/>
</dbReference>